<feature type="region of interest" description="Disordered" evidence="1">
    <location>
        <begin position="310"/>
        <end position="356"/>
    </location>
</feature>
<evidence type="ECO:0000313" key="3">
    <source>
        <dbReference type="EMBL" id="PKK69551.1"/>
    </source>
</evidence>
<dbReference type="VEuPathDB" id="FungiDB:FUN_022402"/>
<dbReference type="CDD" id="cd18186">
    <property type="entry name" value="BTB_POZ_ZBTB_KLHL-like"/>
    <property type="match status" value="1"/>
</dbReference>
<sequence length="383" mass="45372">MASPDAWDFPKNPDISDFPNDLDVSEFPNDTSFKKNEVNFFKYPQEVADDFENLFKTKEGYDVIFYVGKELKEMHAHSLILRARSQYFRTATDWSVKENGKFIFKKPNISPQYFEIILRFIYCGEVNLTKLQGLDILNLLIAMDEFNIPTLITCVQNYLIEHQYKFLQQNPSEILETVYQRKNFTDLWNFCHKKICEKPEILFNSDKFTSLKAPLLELLLKRNDLSLDEIAIWDSLIKWCFAQNPSIQRDVKKWNKDEITIMEKTIYRFIPLIRFYHISSEDFLLKVYPYKVLLPEDLINNILTFHMAPNKQSNMNTQPPRSKTDVSGESSESSEESLYNYPVPPPKPESREVNLYYRDKSDKRKSLKNRLKDFFFSEEPIQV</sequence>
<dbReference type="InterPro" id="IPR000210">
    <property type="entry name" value="BTB/POZ_dom"/>
</dbReference>
<evidence type="ECO:0000256" key="1">
    <source>
        <dbReference type="SAM" id="MobiDB-lite"/>
    </source>
</evidence>
<organism evidence="3 4">
    <name type="scientific">Rhizophagus irregularis</name>
    <dbReference type="NCBI Taxonomy" id="588596"/>
    <lineage>
        <taxon>Eukaryota</taxon>
        <taxon>Fungi</taxon>
        <taxon>Fungi incertae sedis</taxon>
        <taxon>Mucoromycota</taxon>
        <taxon>Glomeromycotina</taxon>
        <taxon>Glomeromycetes</taxon>
        <taxon>Glomerales</taxon>
        <taxon>Glomeraceae</taxon>
        <taxon>Rhizophagus</taxon>
    </lineage>
</organism>
<name>A0A2N1N6Q5_9GLOM</name>
<evidence type="ECO:0000313" key="4">
    <source>
        <dbReference type="Proteomes" id="UP000233469"/>
    </source>
</evidence>
<feature type="compositionally biased region" description="Polar residues" evidence="1">
    <location>
        <begin position="310"/>
        <end position="321"/>
    </location>
</feature>
<reference evidence="3 4" key="2">
    <citation type="submission" date="2017-10" db="EMBL/GenBank/DDBJ databases">
        <title>Extensive intraspecific genome diversity in a model arbuscular mycorrhizal fungus.</title>
        <authorList>
            <person name="Chen E.C.H."/>
            <person name="Morin E."/>
            <person name="Baudet D."/>
            <person name="Noel J."/>
            <person name="Ndikumana S."/>
            <person name="Charron P."/>
            <person name="St-Onge C."/>
            <person name="Giorgi J."/>
            <person name="Grigoriev I.V."/>
            <person name="Roux C."/>
            <person name="Martin F.M."/>
            <person name="Corradi N."/>
        </authorList>
    </citation>
    <scope>NUCLEOTIDE SEQUENCE [LARGE SCALE GENOMIC DNA]</scope>
    <source>
        <strain evidence="3 4">C2</strain>
    </source>
</reference>
<dbReference type="PANTHER" id="PTHR24410">
    <property type="entry name" value="HL07962P-RELATED"/>
    <property type="match status" value="1"/>
</dbReference>
<protein>
    <submittedName>
        <fullName evidence="3">POZ domain-containing protein</fullName>
    </submittedName>
</protein>
<comment type="caution">
    <text evidence="3">The sequence shown here is derived from an EMBL/GenBank/DDBJ whole genome shotgun (WGS) entry which is preliminary data.</text>
</comment>
<dbReference type="InterPro" id="IPR051481">
    <property type="entry name" value="BTB-POZ/Galectin-3-binding"/>
</dbReference>
<evidence type="ECO:0000259" key="2">
    <source>
        <dbReference type="PROSITE" id="PS50097"/>
    </source>
</evidence>
<feature type="domain" description="BTB" evidence="2">
    <location>
        <begin position="61"/>
        <end position="130"/>
    </location>
</feature>
<dbReference type="Pfam" id="PF00651">
    <property type="entry name" value="BTB"/>
    <property type="match status" value="1"/>
</dbReference>
<dbReference type="VEuPathDB" id="FungiDB:RhiirFUN_025648"/>
<dbReference type="VEuPathDB" id="FungiDB:RhiirA1_528877"/>
<dbReference type="InterPro" id="IPR011333">
    <property type="entry name" value="SKP1/BTB/POZ_sf"/>
</dbReference>
<dbReference type="PANTHER" id="PTHR24410:SF23">
    <property type="entry name" value="BTB DOMAIN-CONTAINING PROTEIN-RELATED"/>
    <property type="match status" value="1"/>
</dbReference>
<reference evidence="3 4" key="1">
    <citation type="submission" date="2016-04" db="EMBL/GenBank/DDBJ databases">
        <title>Genome analyses suggest a sexual origin of heterokaryosis in a supposedly ancient asexual fungus.</title>
        <authorList>
            <person name="Ropars J."/>
            <person name="Sedzielewska K."/>
            <person name="Noel J."/>
            <person name="Charron P."/>
            <person name="Farinelli L."/>
            <person name="Marton T."/>
            <person name="Kruger M."/>
            <person name="Pelin A."/>
            <person name="Brachmann A."/>
            <person name="Corradi N."/>
        </authorList>
    </citation>
    <scope>NUCLEOTIDE SEQUENCE [LARGE SCALE GENOMIC DNA]</scope>
    <source>
        <strain evidence="3 4">C2</strain>
    </source>
</reference>
<dbReference type="EMBL" id="LLXL01000712">
    <property type="protein sequence ID" value="PKK69551.1"/>
    <property type="molecule type" value="Genomic_DNA"/>
</dbReference>
<dbReference type="PROSITE" id="PS50097">
    <property type="entry name" value="BTB"/>
    <property type="match status" value="1"/>
</dbReference>
<gene>
    <name evidence="3" type="ORF">RhiirC2_850622</name>
</gene>
<proteinExistence type="predicted"/>
<dbReference type="Gene3D" id="1.25.40.420">
    <property type="match status" value="1"/>
</dbReference>
<dbReference type="SMART" id="SM00225">
    <property type="entry name" value="BTB"/>
    <property type="match status" value="1"/>
</dbReference>
<dbReference type="Gene3D" id="3.30.710.10">
    <property type="entry name" value="Potassium Channel Kv1.1, Chain A"/>
    <property type="match status" value="1"/>
</dbReference>
<accession>A0A2N1N6Q5</accession>
<dbReference type="Proteomes" id="UP000233469">
    <property type="component" value="Unassembled WGS sequence"/>
</dbReference>
<dbReference type="AlphaFoldDB" id="A0A2N1N6Q5"/>
<dbReference type="SUPFAM" id="SSF54695">
    <property type="entry name" value="POZ domain"/>
    <property type="match status" value="1"/>
</dbReference>